<dbReference type="RefSeq" id="WP_187022224.1">
    <property type="nucleotide sequence ID" value="NZ_JACOPB010000006.1"/>
</dbReference>
<proteinExistence type="predicted"/>
<evidence type="ECO:0000313" key="2">
    <source>
        <dbReference type="EMBL" id="MBC5709143.1"/>
    </source>
</evidence>
<feature type="compositionally biased region" description="Basic and acidic residues" evidence="1">
    <location>
        <begin position="177"/>
        <end position="190"/>
    </location>
</feature>
<protein>
    <recommendedName>
        <fullName evidence="4">Phage tail protein</fullName>
    </recommendedName>
</protein>
<evidence type="ECO:0000256" key="1">
    <source>
        <dbReference type="SAM" id="MobiDB-lite"/>
    </source>
</evidence>
<feature type="compositionally biased region" description="Basic and acidic residues" evidence="1">
    <location>
        <begin position="143"/>
        <end position="152"/>
    </location>
</feature>
<keyword evidence="3" id="KW-1185">Reference proteome</keyword>
<evidence type="ECO:0000313" key="3">
    <source>
        <dbReference type="Proteomes" id="UP000634672"/>
    </source>
</evidence>
<dbReference type="EMBL" id="JACOPB010000006">
    <property type="protein sequence ID" value="MBC5709143.1"/>
    <property type="molecule type" value="Genomic_DNA"/>
</dbReference>
<sequence>MLYINDYSMQISGIPVPGLVKKVEITGGAVIDSVTDDNNITLGYQPNGYDPMKMNVDVLLEPSAGETFEDMAATIQFLFRPPGQAAAVPMEVTNSHAAAHGLTKVFFKGITTSKKIESSSGTASLELWEYLPVVVQTKAVKGKKGDEKDKKAAQSSAEGINTEYQDYLNTQRGQAPKIKDKTKESPARDQ</sequence>
<evidence type="ECO:0008006" key="4">
    <source>
        <dbReference type="Google" id="ProtNLM"/>
    </source>
</evidence>
<feature type="region of interest" description="Disordered" evidence="1">
    <location>
        <begin position="141"/>
        <end position="190"/>
    </location>
</feature>
<feature type="compositionally biased region" description="Polar residues" evidence="1">
    <location>
        <begin position="154"/>
        <end position="173"/>
    </location>
</feature>
<accession>A0ABR7H7R0</accession>
<comment type="caution">
    <text evidence="2">The sequence shown here is derived from an EMBL/GenBank/DDBJ whole genome shotgun (WGS) entry which is preliminary data.</text>
</comment>
<name>A0ABR7H7R0_9FIRM</name>
<dbReference type="Proteomes" id="UP000634672">
    <property type="component" value="Unassembled WGS sequence"/>
</dbReference>
<gene>
    <name evidence="2" type="ORF">H8S75_14390</name>
</gene>
<organism evidence="2 3">
    <name type="scientific">Hungatella hominis</name>
    <dbReference type="NCBI Taxonomy" id="2763050"/>
    <lineage>
        <taxon>Bacteria</taxon>
        <taxon>Bacillati</taxon>
        <taxon>Bacillota</taxon>
        <taxon>Clostridia</taxon>
        <taxon>Lachnospirales</taxon>
        <taxon>Lachnospiraceae</taxon>
        <taxon>Hungatella</taxon>
    </lineage>
</organism>
<reference evidence="2 3" key="1">
    <citation type="submission" date="2020-08" db="EMBL/GenBank/DDBJ databases">
        <title>Genome public.</title>
        <authorList>
            <person name="Liu C."/>
            <person name="Sun Q."/>
        </authorList>
    </citation>
    <scope>NUCLEOTIDE SEQUENCE [LARGE SCALE GENOMIC DNA]</scope>
    <source>
        <strain evidence="2 3">NSJ-66</strain>
    </source>
</reference>